<keyword evidence="2" id="KW-1185">Reference proteome</keyword>
<dbReference type="Proteomes" id="UP000517916">
    <property type="component" value="Unassembled WGS sequence"/>
</dbReference>
<dbReference type="RefSeq" id="WP_182837749.1">
    <property type="nucleotide sequence ID" value="NZ_BAAABQ010000009.1"/>
</dbReference>
<comment type="caution">
    <text evidence="1">The sequence shown here is derived from an EMBL/GenBank/DDBJ whole genome shotgun (WGS) entry which is preliminary data.</text>
</comment>
<proteinExistence type="predicted"/>
<evidence type="ECO:0000313" key="1">
    <source>
        <dbReference type="EMBL" id="MBA8926401.1"/>
    </source>
</evidence>
<dbReference type="InterPro" id="IPR029083">
    <property type="entry name" value="Imm32"/>
</dbReference>
<organism evidence="1 2">
    <name type="scientific">Kutzneria viridogrisea</name>
    <dbReference type="NCBI Taxonomy" id="47990"/>
    <lineage>
        <taxon>Bacteria</taxon>
        <taxon>Bacillati</taxon>
        <taxon>Actinomycetota</taxon>
        <taxon>Actinomycetes</taxon>
        <taxon>Pseudonocardiales</taxon>
        <taxon>Pseudonocardiaceae</taxon>
        <taxon>Kutzneria</taxon>
    </lineage>
</organism>
<sequence length="88" mass="9198">MAKVEVEVPVYEQGIGLLSAWPEDYSLKVSVAPGGQVRILGDAAGLTGLATQLLALAQADVPTGAHEDLDDFLLVLDEGSAPLRLERG</sequence>
<dbReference type="EMBL" id="JACJID010000002">
    <property type="protein sequence ID" value="MBA8926401.1"/>
    <property type="molecule type" value="Genomic_DNA"/>
</dbReference>
<evidence type="ECO:0000313" key="2">
    <source>
        <dbReference type="Proteomes" id="UP000517916"/>
    </source>
</evidence>
<name>A0ABR6BHP5_9PSEU</name>
<protein>
    <recommendedName>
        <fullName evidence="3">HPr-rel-A system PqqD family peptide chaperone</fullName>
    </recommendedName>
</protein>
<gene>
    <name evidence="1" type="ORF">BC739_003600</name>
</gene>
<dbReference type="Pfam" id="PF15566">
    <property type="entry name" value="Imm32"/>
    <property type="match status" value="1"/>
</dbReference>
<reference evidence="1 2" key="1">
    <citation type="submission" date="2020-08" db="EMBL/GenBank/DDBJ databases">
        <title>Genomic Encyclopedia of Archaeal and Bacterial Type Strains, Phase II (KMG-II): from individual species to whole genera.</title>
        <authorList>
            <person name="Goeker M."/>
        </authorList>
    </citation>
    <scope>NUCLEOTIDE SEQUENCE [LARGE SCALE GENOMIC DNA]</scope>
    <source>
        <strain evidence="1 2">DSM 43850</strain>
    </source>
</reference>
<accession>A0ABR6BHP5</accession>
<evidence type="ECO:0008006" key="3">
    <source>
        <dbReference type="Google" id="ProtNLM"/>
    </source>
</evidence>